<name>A0ABQ5N6G4_9CLOT</name>
<dbReference type="InterPro" id="IPR003607">
    <property type="entry name" value="HD/PDEase_dom"/>
</dbReference>
<keyword evidence="3" id="KW-1185">Reference proteome</keyword>
<dbReference type="PANTHER" id="PTHR43155">
    <property type="entry name" value="CYCLIC DI-GMP PHOSPHODIESTERASE PA4108-RELATED"/>
    <property type="match status" value="1"/>
</dbReference>
<feature type="domain" description="HD-GYP" evidence="1">
    <location>
        <begin position="119"/>
        <end position="315"/>
    </location>
</feature>
<reference evidence="2 3" key="1">
    <citation type="journal article" date="2024" name="Int. J. Syst. Evol. Microbiol.">
        <title>Clostridium omnivorum sp. nov., isolated from anoxic soil under the treatment of reductive soil disinfestation.</title>
        <authorList>
            <person name="Ueki A."/>
            <person name="Tonouchi A."/>
            <person name="Kaku N."/>
            <person name="Honma S."/>
            <person name="Ueki K."/>
        </authorList>
    </citation>
    <scope>NUCLEOTIDE SEQUENCE [LARGE SCALE GENOMIC DNA]</scope>
    <source>
        <strain evidence="2 3">E14</strain>
    </source>
</reference>
<proteinExistence type="predicted"/>
<comment type="caution">
    <text evidence="2">The sequence shown here is derived from an EMBL/GenBank/DDBJ whole genome shotgun (WGS) entry which is preliminary data.</text>
</comment>
<evidence type="ECO:0000313" key="2">
    <source>
        <dbReference type="EMBL" id="GLC30721.1"/>
    </source>
</evidence>
<evidence type="ECO:0000313" key="3">
    <source>
        <dbReference type="Proteomes" id="UP001208567"/>
    </source>
</evidence>
<dbReference type="PROSITE" id="PS51832">
    <property type="entry name" value="HD_GYP"/>
    <property type="match status" value="1"/>
</dbReference>
<dbReference type="EMBL" id="BRXR01000001">
    <property type="protein sequence ID" value="GLC30721.1"/>
    <property type="molecule type" value="Genomic_DNA"/>
</dbReference>
<dbReference type="CDD" id="cd00077">
    <property type="entry name" value="HDc"/>
    <property type="match status" value="1"/>
</dbReference>
<gene>
    <name evidence="2" type="ORF">bsdE14_21310</name>
</gene>
<dbReference type="PANTHER" id="PTHR43155:SF2">
    <property type="entry name" value="CYCLIC DI-GMP PHOSPHODIESTERASE PA4108"/>
    <property type="match status" value="1"/>
</dbReference>
<dbReference type="InterPro" id="IPR037522">
    <property type="entry name" value="HD_GYP_dom"/>
</dbReference>
<dbReference type="SUPFAM" id="SSF109604">
    <property type="entry name" value="HD-domain/PDEase-like"/>
    <property type="match status" value="1"/>
</dbReference>
<dbReference type="Pfam" id="PF13487">
    <property type="entry name" value="HD_5"/>
    <property type="match status" value="1"/>
</dbReference>
<dbReference type="RefSeq" id="WP_264850000.1">
    <property type="nucleotide sequence ID" value="NZ_BRXR01000001.1"/>
</dbReference>
<dbReference type="Proteomes" id="UP001208567">
    <property type="component" value="Unassembled WGS sequence"/>
</dbReference>
<accession>A0ABQ5N6G4</accession>
<protein>
    <submittedName>
        <fullName evidence="2">HD family phosphohydrolase</fullName>
    </submittedName>
</protein>
<dbReference type="Gene3D" id="1.10.3210.10">
    <property type="entry name" value="Hypothetical protein af1432"/>
    <property type="match status" value="1"/>
</dbReference>
<evidence type="ECO:0000259" key="1">
    <source>
        <dbReference type="PROSITE" id="PS51832"/>
    </source>
</evidence>
<organism evidence="2 3">
    <name type="scientific">Clostridium omnivorum</name>
    <dbReference type="NCBI Taxonomy" id="1604902"/>
    <lineage>
        <taxon>Bacteria</taxon>
        <taxon>Bacillati</taxon>
        <taxon>Bacillota</taxon>
        <taxon>Clostridia</taxon>
        <taxon>Eubacteriales</taxon>
        <taxon>Clostridiaceae</taxon>
        <taxon>Clostridium</taxon>
    </lineage>
</organism>
<sequence>MEDHKKLISIKDIKEGMIAAADIYDRNNILLAKGQPITEPVIATLKQSYVVTSVEVYVGSDLPEKKLNDTLSFNLKTIDELEDILNSFSVDLEETFESISDVKQTDIEELRAFTRNIRDKFTATDAILRNIAFNRSTEENFYRHSTNVAAISFILGKWLGIAGKELNFLIYSAVLHDFGKTKLDKDIVEKSTKLTSNEYKIFKTHPIIGYEFIKKFPYLDPSVGYGILMHHERMDGSGYPLGLKGDEIHKFAKIIAIADLFDEISSGTYSKEVRGPFEVLNIIREESVKKLDYKYCDMFLRHMINFYIGEEVILSDKRVCKVVKVNMDNLLNPILLQGNVLIDLSNEKDIYVESFFNGVKNE</sequence>